<dbReference type="InterPro" id="IPR021145">
    <property type="entry name" value="Portal_protein_SPP1_Gp6-like"/>
</dbReference>
<sequence>MVDFEALRLEGASRLGAQRPDFVEEESYLRGEHPRPFAAEGLGREYYALQEMSVAPWVRLIVKAPLQRLRVDGFQSDRDADADRATWQNVWQGNRLDSAQRRVYTDGFVHGRGVVFVWANPEDPESPIVRHESPANVWVEYDPVDSYRPLWAYKEWTETTYEQAGRKVLVPRCAVYTDDEVVTFMKGRTGNSWDLIEQVANPLGRVPFVEFVPDRGTDNTARSMIRPLFPMQRAIDTMRFNLLIAAQFAAYRQRVVTGYDPRLRDADGAIVYRKDENGEALLDDAGNPIPVIASPGRPGVDRWIVFPGADTKVWDLAESNLNNYVNVIKMLVQQLAAISQVPPQYLLGDMANLSGDALDAAESTLGSLVTDLKREFGDSWAEVMRLASIAAGKPKGEGYATEIIWGDGEARSFAKIVDGITKLIQTGMPRSAAWSMLPGATTRKVERWVKDANDESIAQYATDLIAGGTASGGFEAWPGSNLGDQEPAGTI</sequence>
<reference evidence="1 2" key="1">
    <citation type="submission" date="2018-11" db="EMBL/GenBank/DDBJ databases">
        <authorList>
            <consortium name="Pathogen Informatics"/>
        </authorList>
    </citation>
    <scope>NUCLEOTIDE SEQUENCE [LARGE SCALE GENOMIC DNA]</scope>
    <source>
        <strain evidence="1 2">NCTC10327</strain>
    </source>
</reference>
<proteinExistence type="predicted"/>
<organism evidence="1 2">
    <name type="scientific">Actinobaculum suis</name>
    <dbReference type="NCBI Taxonomy" id="1657"/>
    <lineage>
        <taxon>Bacteria</taxon>
        <taxon>Bacillati</taxon>
        <taxon>Actinomycetota</taxon>
        <taxon>Actinomycetes</taxon>
        <taxon>Actinomycetales</taxon>
        <taxon>Actinomycetaceae</taxon>
        <taxon>Actinobaculum</taxon>
    </lineage>
</organism>
<dbReference type="AlphaFoldDB" id="A0A7Z8YAG3"/>
<comment type="caution">
    <text evidence="1">The sequence shown here is derived from an EMBL/GenBank/DDBJ whole genome shotgun (WGS) entry which is preliminary data.</text>
</comment>
<gene>
    <name evidence="1" type="ORF">NCTC10327_01946</name>
</gene>
<evidence type="ECO:0000313" key="1">
    <source>
        <dbReference type="EMBL" id="VDG77341.1"/>
    </source>
</evidence>
<dbReference type="Proteomes" id="UP000269974">
    <property type="component" value="Unassembled WGS sequence"/>
</dbReference>
<evidence type="ECO:0000313" key="2">
    <source>
        <dbReference type="Proteomes" id="UP000269974"/>
    </source>
</evidence>
<accession>A0A7Z8YAG3</accession>
<dbReference type="Pfam" id="PF05133">
    <property type="entry name" value="SPP1_portal"/>
    <property type="match status" value="1"/>
</dbReference>
<protein>
    <submittedName>
        <fullName evidence="1">Phage portal protein, SPP1 Gp6-like</fullName>
    </submittedName>
</protein>
<dbReference type="EMBL" id="UYIO01000001">
    <property type="protein sequence ID" value="VDG77341.1"/>
    <property type="molecule type" value="Genomic_DNA"/>
</dbReference>
<name>A0A7Z8YAG3_9ACTO</name>
<dbReference type="RefSeq" id="WP_185934397.1">
    <property type="nucleotide sequence ID" value="NZ_UYIO01000001.1"/>
</dbReference>